<dbReference type="FunFam" id="2.40.30.20:FF:000004">
    <property type="entry name" value="Riboflavin synthase, alpha subunit"/>
    <property type="match status" value="1"/>
</dbReference>
<evidence type="ECO:0000256" key="3">
    <source>
        <dbReference type="ARBA" id="ARBA00004887"/>
    </source>
</evidence>
<protein>
    <recommendedName>
        <fullName evidence="5 9">Riboflavin synthase</fullName>
        <ecNumber evidence="4 9">2.5.1.9</ecNumber>
    </recommendedName>
</protein>
<keyword evidence="7" id="KW-0808">Transferase</keyword>
<comment type="catalytic activity">
    <reaction evidence="1">
        <text>2 6,7-dimethyl-8-(1-D-ribityl)lumazine + H(+) = 5-amino-6-(D-ribitylamino)uracil + riboflavin</text>
        <dbReference type="Rhea" id="RHEA:20772"/>
        <dbReference type="ChEBI" id="CHEBI:15378"/>
        <dbReference type="ChEBI" id="CHEBI:15934"/>
        <dbReference type="ChEBI" id="CHEBI:57986"/>
        <dbReference type="ChEBI" id="CHEBI:58201"/>
        <dbReference type="EC" id="2.5.1.9"/>
    </reaction>
</comment>
<evidence type="ECO:0000256" key="4">
    <source>
        <dbReference type="ARBA" id="ARBA00012827"/>
    </source>
</evidence>
<dbReference type="InterPro" id="IPR017938">
    <property type="entry name" value="Riboflavin_synthase-like_b-brl"/>
</dbReference>
<dbReference type="OrthoDB" id="9788537at2"/>
<dbReference type="Pfam" id="PF00677">
    <property type="entry name" value="Lum_binding"/>
    <property type="match status" value="2"/>
</dbReference>
<dbReference type="PIRSF" id="PIRSF000498">
    <property type="entry name" value="Riboflavin_syn_A"/>
    <property type="match status" value="1"/>
</dbReference>
<evidence type="ECO:0000313" key="11">
    <source>
        <dbReference type="EMBL" id="OAS22896.1"/>
    </source>
</evidence>
<dbReference type="GO" id="GO:0004746">
    <property type="term" value="F:riboflavin synthase activity"/>
    <property type="evidence" value="ECO:0007669"/>
    <property type="project" value="UniProtKB-UniRule"/>
</dbReference>
<dbReference type="PANTHER" id="PTHR21098:SF12">
    <property type="entry name" value="RIBOFLAVIN SYNTHASE"/>
    <property type="match status" value="1"/>
</dbReference>
<evidence type="ECO:0000256" key="5">
    <source>
        <dbReference type="ARBA" id="ARBA00013950"/>
    </source>
</evidence>
<dbReference type="EC" id="2.5.1.9" evidence="4 9"/>
<evidence type="ECO:0000256" key="2">
    <source>
        <dbReference type="ARBA" id="ARBA00002803"/>
    </source>
</evidence>
<reference evidence="11 12" key="1">
    <citation type="submission" date="2016-05" db="EMBL/GenBank/DDBJ databases">
        <title>Paenibacillus sp. 1ZS3-15 nov., isolated from the rhizosphere soil.</title>
        <authorList>
            <person name="Zhang X.X."/>
            <person name="Zhang J."/>
        </authorList>
    </citation>
    <scope>NUCLEOTIDE SEQUENCE [LARGE SCALE GENOMIC DNA]</scope>
    <source>
        <strain evidence="11 12">1ZS3-15</strain>
    </source>
</reference>
<keyword evidence="12" id="KW-1185">Reference proteome</keyword>
<name>A0A198APF1_9BACL</name>
<dbReference type="InterPro" id="IPR026017">
    <property type="entry name" value="Lumazine-bd_dom"/>
</dbReference>
<evidence type="ECO:0000256" key="7">
    <source>
        <dbReference type="ARBA" id="ARBA00022679"/>
    </source>
</evidence>
<dbReference type="InterPro" id="IPR023366">
    <property type="entry name" value="ATP_synth_asu-like_sf"/>
</dbReference>
<organism evidence="11 12">
    <name type="scientific">Paenibacillus oryzisoli</name>
    <dbReference type="NCBI Taxonomy" id="1850517"/>
    <lineage>
        <taxon>Bacteria</taxon>
        <taxon>Bacillati</taxon>
        <taxon>Bacillota</taxon>
        <taxon>Bacilli</taxon>
        <taxon>Bacillales</taxon>
        <taxon>Paenibacillaceae</taxon>
        <taxon>Paenibacillus</taxon>
    </lineage>
</organism>
<dbReference type="Gene3D" id="2.40.30.20">
    <property type="match status" value="2"/>
</dbReference>
<dbReference type="Proteomes" id="UP000078454">
    <property type="component" value="Unassembled WGS sequence"/>
</dbReference>
<dbReference type="EMBL" id="LYPB01000043">
    <property type="protein sequence ID" value="OAS22896.1"/>
    <property type="molecule type" value="Genomic_DNA"/>
</dbReference>
<dbReference type="PANTHER" id="PTHR21098">
    <property type="entry name" value="RIBOFLAVIN SYNTHASE ALPHA CHAIN"/>
    <property type="match status" value="1"/>
</dbReference>
<sequence>MFTGIIEEIGHMRRIHSGGQAMVLTIGAKKILEDVHLGDSIAVNGVCLTVISYDSDSFSVDVMPETYRKTNLRKLQSGTRVNLERAMAANGRFGGHIVQGHVDATATILSRIAEENAVVYRFAPENPHIFRYIIPGGSITIDGISLTVVDVTENDVSVSIIPHTLAQTVLHDKKAGDTVNIECDVLGKYMERLLKFGPSETSAHRNGETKKSKLTASFLADNGFM</sequence>
<dbReference type="CDD" id="cd00402">
    <property type="entry name" value="Riboflavin_synthase_like"/>
    <property type="match status" value="1"/>
</dbReference>
<evidence type="ECO:0000256" key="8">
    <source>
        <dbReference type="ARBA" id="ARBA00022737"/>
    </source>
</evidence>
<evidence type="ECO:0000256" key="6">
    <source>
        <dbReference type="ARBA" id="ARBA00022619"/>
    </source>
</evidence>
<feature type="domain" description="Lumazine-binding" evidence="10">
    <location>
        <begin position="3"/>
        <end position="86"/>
    </location>
</feature>
<dbReference type="STRING" id="1850517.A8708_10060"/>
<dbReference type="SUPFAM" id="SSF63380">
    <property type="entry name" value="Riboflavin synthase domain-like"/>
    <property type="match status" value="2"/>
</dbReference>
<comment type="function">
    <text evidence="2">Catalyzes the dismutation of two molecules of 6,7-dimethyl-8-ribityllumazine, resulting in the formation of riboflavin and 5-amino-6-(D-ribitylamino)uracil.</text>
</comment>
<evidence type="ECO:0000259" key="10">
    <source>
        <dbReference type="Pfam" id="PF00677"/>
    </source>
</evidence>
<evidence type="ECO:0000256" key="9">
    <source>
        <dbReference type="NCBIfam" id="TIGR00187"/>
    </source>
</evidence>
<dbReference type="RefSeq" id="WP_068661944.1">
    <property type="nucleotide sequence ID" value="NZ_LYPB01000043.1"/>
</dbReference>
<keyword evidence="6" id="KW-0686">Riboflavin biosynthesis</keyword>
<keyword evidence="8" id="KW-0677">Repeat</keyword>
<comment type="pathway">
    <text evidence="3">Cofactor biosynthesis; riboflavin biosynthesis; riboflavin from 2-hydroxy-3-oxobutyl phosphate and 5-amino-6-(D-ribitylamino)uracil: step 2/2.</text>
</comment>
<dbReference type="InterPro" id="IPR001783">
    <property type="entry name" value="Lumazine-bd"/>
</dbReference>
<accession>A0A198APF1</accession>
<comment type="caution">
    <text evidence="11">The sequence shown here is derived from an EMBL/GenBank/DDBJ whole genome shotgun (WGS) entry which is preliminary data.</text>
</comment>
<proteinExistence type="predicted"/>
<dbReference type="NCBIfam" id="TIGR00187">
    <property type="entry name" value="ribE"/>
    <property type="match status" value="1"/>
</dbReference>
<dbReference type="NCBIfam" id="NF009566">
    <property type="entry name" value="PRK13020.1"/>
    <property type="match status" value="1"/>
</dbReference>
<feature type="domain" description="Lumazine-binding" evidence="10">
    <location>
        <begin position="99"/>
        <end position="184"/>
    </location>
</feature>
<evidence type="ECO:0000256" key="1">
    <source>
        <dbReference type="ARBA" id="ARBA00000968"/>
    </source>
</evidence>
<gene>
    <name evidence="11" type="ORF">A8708_10060</name>
</gene>
<dbReference type="FunFam" id="2.40.30.20:FF:000006">
    <property type="entry name" value="Riboflavin synthase, alpha subunit"/>
    <property type="match status" value="1"/>
</dbReference>
<dbReference type="NCBIfam" id="NF006767">
    <property type="entry name" value="PRK09289.1"/>
    <property type="match status" value="1"/>
</dbReference>
<dbReference type="GO" id="GO:0009231">
    <property type="term" value="P:riboflavin biosynthetic process"/>
    <property type="evidence" value="ECO:0007669"/>
    <property type="project" value="UniProtKB-KW"/>
</dbReference>
<dbReference type="AlphaFoldDB" id="A0A198APF1"/>
<evidence type="ECO:0000313" key="12">
    <source>
        <dbReference type="Proteomes" id="UP000078454"/>
    </source>
</evidence>